<dbReference type="GO" id="GO:0005737">
    <property type="term" value="C:cytoplasm"/>
    <property type="evidence" value="ECO:0007669"/>
    <property type="project" value="UniProtKB-SubCell"/>
</dbReference>
<dbReference type="HAMAP" id="MF_00688">
    <property type="entry name" value="Leu_Phe_trans"/>
    <property type="match status" value="1"/>
</dbReference>
<dbReference type="PANTHER" id="PTHR30098:SF2">
    <property type="entry name" value="LEUCYL_PHENYLALANYL-TRNA--PROTEIN TRANSFERASE"/>
    <property type="match status" value="1"/>
</dbReference>
<keyword evidence="3 4" id="KW-0012">Acyltransferase</keyword>
<comment type="catalytic activity">
    <reaction evidence="4">
        <text>N-terminal L-arginyl-[protein] + L-leucyl-tRNA(Leu) = N-terminal L-leucyl-L-arginyl-[protein] + tRNA(Leu) + H(+)</text>
        <dbReference type="Rhea" id="RHEA:50416"/>
        <dbReference type="Rhea" id="RHEA-COMP:9613"/>
        <dbReference type="Rhea" id="RHEA-COMP:9622"/>
        <dbReference type="Rhea" id="RHEA-COMP:12672"/>
        <dbReference type="Rhea" id="RHEA-COMP:12673"/>
        <dbReference type="ChEBI" id="CHEBI:15378"/>
        <dbReference type="ChEBI" id="CHEBI:64719"/>
        <dbReference type="ChEBI" id="CHEBI:78442"/>
        <dbReference type="ChEBI" id="CHEBI:78494"/>
        <dbReference type="ChEBI" id="CHEBI:133044"/>
        <dbReference type="EC" id="2.3.2.6"/>
    </reaction>
</comment>
<dbReference type="Gene3D" id="3.40.630.70">
    <property type="entry name" value="Leucyl/phenylalanyl-tRNA-protein transferase, C-terminal domain"/>
    <property type="match status" value="1"/>
</dbReference>
<dbReference type="EC" id="2.3.2.6" evidence="4"/>
<comment type="catalytic activity">
    <reaction evidence="4">
        <text>L-phenylalanyl-tRNA(Phe) + an N-terminal L-alpha-aminoacyl-[protein] = an N-terminal L-phenylalanyl-L-alpha-aminoacyl-[protein] + tRNA(Phe)</text>
        <dbReference type="Rhea" id="RHEA:43632"/>
        <dbReference type="Rhea" id="RHEA-COMP:9668"/>
        <dbReference type="Rhea" id="RHEA-COMP:9699"/>
        <dbReference type="Rhea" id="RHEA-COMP:10636"/>
        <dbReference type="Rhea" id="RHEA-COMP:10637"/>
        <dbReference type="ChEBI" id="CHEBI:78442"/>
        <dbReference type="ChEBI" id="CHEBI:78531"/>
        <dbReference type="ChEBI" id="CHEBI:78597"/>
        <dbReference type="ChEBI" id="CHEBI:83561"/>
        <dbReference type="EC" id="2.3.2.6"/>
    </reaction>
</comment>
<evidence type="ECO:0000256" key="4">
    <source>
        <dbReference type="HAMAP-Rule" id="MF_00688"/>
    </source>
</evidence>
<organism evidence="5 6">
    <name type="scientific">Candidatus Nitrosymbiomonas proteolyticus</name>
    <dbReference type="NCBI Taxonomy" id="2608984"/>
    <lineage>
        <taxon>Bacteria</taxon>
        <taxon>Bacillati</taxon>
        <taxon>Armatimonadota</taxon>
        <taxon>Armatimonadota incertae sedis</taxon>
        <taxon>Candidatus Nitrosymbiomonas</taxon>
    </lineage>
</organism>
<protein>
    <recommendedName>
        <fullName evidence="4">Leucyl/phenylalanyl-tRNA--protein transferase</fullName>
        <ecNumber evidence="4">2.3.2.6</ecNumber>
    </recommendedName>
    <alternativeName>
        <fullName evidence="4">L/F-transferase</fullName>
    </alternativeName>
    <alternativeName>
        <fullName evidence="4">Leucyltransferase</fullName>
    </alternativeName>
    <alternativeName>
        <fullName evidence="4">Phenyalanyltransferase</fullName>
    </alternativeName>
</protein>
<evidence type="ECO:0000256" key="1">
    <source>
        <dbReference type="ARBA" id="ARBA00022490"/>
    </source>
</evidence>
<dbReference type="SUPFAM" id="SSF55729">
    <property type="entry name" value="Acyl-CoA N-acyltransferases (Nat)"/>
    <property type="match status" value="1"/>
</dbReference>
<dbReference type="NCBIfam" id="TIGR00667">
    <property type="entry name" value="aat"/>
    <property type="match status" value="1"/>
</dbReference>
<dbReference type="InterPro" id="IPR016181">
    <property type="entry name" value="Acyl_CoA_acyltransferase"/>
</dbReference>
<gene>
    <name evidence="4" type="primary">aat</name>
    <name evidence="5" type="ORF">NPRO_21300</name>
</gene>
<name>A0A809RJ49_9BACT</name>
<accession>A0A809RJ49</accession>
<dbReference type="Proteomes" id="UP000662873">
    <property type="component" value="Chromosome"/>
</dbReference>
<keyword evidence="1 4" id="KW-0963">Cytoplasm</keyword>
<dbReference type="KEGG" id="npy:NPRO_21300"/>
<evidence type="ECO:0000256" key="2">
    <source>
        <dbReference type="ARBA" id="ARBA00022679"/>
    </source>
</evidence>
<comment type="catalytic activity">
    <reaction evidence="4">
        <text>N-terminal L-lysyl-[protein] + L-leucyl-tRNA(Leu) = N-terminal L-leucyl-L-lysyl-[protein] + tRNA(Leu) + H(+)</text>
        <dbReference type="Rhea" id="RHEA:12340"/>
        <dbReference type="Rhea" id="RHEA-COMP:9613"/>
        <dbReference type="Rhea" id="RHEA-COMP:9622"/>
        <dbReference type="Rhea" id="RHEA-COMP:12670"/>
        <dbReference type="Rhea" id="RHEA-COMP:12671"/>
        <dbReference type="ChEBI" id="CHEBI:15378"/>
        <dbReference type="ChEBI" id="CHEBI:65249"/>
        <dbReference type="ChEBI" id="CHEBI:78442"/>
        <dbReference type="ChEBI" id="CHEBI:78494"/>
        <dbReference type="ChEBI" id="CHEBI:133043"/>
        <dbReference type="EC" id="2.3.2.6"/>
    </reaction>
</comment>
<evidence type="ECO:0000313" key="5">
    <source>
        <dbReference type="EMBL" id="BBO24535.1"/>
    </source>
</evidence>
<dbReference type="InterPro" id="IPR042203">
    <property type="entry name" value="Leu/Phe-tRNA_Trfase_C"/>
</dbReference>
<dbReference type="EMBL" id="AP021858">
    <property type="protein sequence ID" value="BBO24535.1"/>
    <property type="molecule type" value="Genomic_DNA"/>
</dbReference>
<evidence type="ECO:0000256" key="3">
    <source>
        <dbReference type="ARBA" id="ARBA00023315"/>
    </source>
</evidence>
<reference evidence="5" key="1">
    <citation type="journal article" name="DNA Res.">
        <title>The physiological potential of anammox bacteria as revealed by their core genome structure.</title>
        <authorList>
            <person name="Okubo T."/>
            <person name="Toyoda A."/>
            <person name="Fukuhara K."/>
            <person name="Uchiyama I."/>
            <person name="Harigaya Y."/>
            <person name="Kuroiwa M."/>
            <person name="Suzuki T."/>
            <person name="Murakami Y."/>
            <person name="Suwa Y."/>
            <person name="Takami H."/>
        </authorList>
    </citation>
    <scope>NUCLEOTIDE SEQUENCE</scope>
    <source>
        <strain evidence="5">317325-2</strain>
    </source>
</reference>
<comment type="function">
    <text evidence="4">Functions in the N-end rule pathway of protein degradation where it conjugates Leu, Phe and, less efficiently, Met from aminoacyl-tRNAs to the N-termini of proteins containing an N-terminal arginine or lysine.</text>
</comment>
<sequence>MRPELTTWEMRYGYLCGAFVMGDAAGELNWYKPDRRALFPIEGARVSRTLRAVLRRRAFEVAADRRFEDVVRGCLREADNWITEGLIRAYVQAHIEGWAHSVEVYQGERLVGGLFGLAIGSVFSAESMFHAETNASKVALVEAVHLCRSFGFQVFDAQIPNPHLESMGSFDISQEEYESLLARWGRVRTPWDRCPFDL</sequence>
<dbReference type="GO" id="GO:0030163">
    <property type="term" value="P:protein catabolic process"/>
    <property type="evidence" value="ECO:0007669"/>
    <property type="project" value="UniProtKB-UniRule"/>
</dbReference>
<comment type="similarity">
    <text evidence="4">Belongs to the L/F-transferase family.</text>
</comment>
<keyword evidence="2 4" id="KW-0808">Transferase</keyword>
<dbReference type="PANTHER" id="PTHR30098">
    <property type="entry name" value="LEUCYL/PHENYLALANYL-TRNA--PROTEIN TRANSFERASE"/>
    <property type="match status" value="1"/>
</dbReference>
<dbReference type="Pfam" id="PF03588">
    <property type="entry name" value="Leu_Phe_trans"/>
    <property type="match status" value="1"/>
</dbReference>
<dbReference type="InterPro" id="IPR004616">
    <property type="entry name" value="Leu/Phe-tRNA_Trfase"/>
</dbReference>
<dbReference type="AlphaFoldDB" id="A0A809RJ49"/>
<evidence type="ECO:0000313" key="6">
    <source>
        <dbReference type="Proteomes" id="UP000662873"/>
    </source>
</evidence>
<comment type="subcellular location">
    <subcellularLocation>
        <location evidence="4">Cytoplasm</location>
    </subcellularLocation>
</comment>
<proteinExistence type="inferred from homology"/>
<dbReference type="GO" id="GO:0008914">
    <property type="term" value="F:leucyl-tRNA--protein transferase activity"/>
    <property type="evidence" value="ECO:0007669"/>
    <property type="project" value="UniProtKB-UniRule"/>
</dbReference>